<feature type="compositionally biased region" description="Basic residues" evidence="1">
    <location>
        <begin position="91"/>
        <end position="100"/>
    </location>
</feature>
<accession>A0A6J4UGQ4</accession>
<feature type="region of interest" description="Disordered" evidence="1">
    <location>
        <begin position="1"/>
        <end position="109"/>
    </location>
</feature>
<gene>
    <name evidence="2" type="ORF">AVDCRST_MAG33-829</name>
</gene>
<feature type="non-terminal residue" evidence="2">
    <location>
        <position position="1"/>
    </location>
</feature>
<name>A0A6J4UGQ4_9BACT</name>
<dbReference type="AlphaFoldDB" id="A0A6J4UGQ4"/>
<sequence length="109" mass="12379">EDDHRYRSGRGHRHPDPGPGRGRSSLHQGEHHRFLPPDRQHQPDDRCRGPRRSGRHEHPAADLPPPHPDRGALFPGTGAGAPLHARELRGRGRGRRRLRRQCLPVRTPV</sequence>
<dbReference type="EMBL" id="CADCWK010000071">
    <property type="protein sequence ID" value="CAA9550243.1"/>
    <property type="molecule type" value="Genomic_DNA"/>
</dbReference>
<evidence type="ECO:0000256" key="1">
    <source>
        <dbReference type="SAM" id="MobiDB-lite"/>
    </source>
</evidence>
<feature type="non-terminal residue" evidence="2">
    <location>
        <position position="109"/>
    </location>
</feature>
<feature type="compositionally biased region" description="Basic and acidic residues" evidence="1">
    <location>
        <begin position="28"/>
        <end position="48"/>
    </location>
</feature>
<proteinExistence type="predicted"/>
<evidence type="ECO:0000313" key="2">
    <source>
        <dbReference type="EMBL" id="CAA9550243.1"/>
    </source>
</evidence>
<reference evidence="2" key="1">
    <citation type="submission" date="2020-02" db="EMBL/GenBank/DDBJ databases">
        <authorList>
            <person name="Meier V. D."/>
        </authorList>
    </citation>
    <scope>NUCLEOTIDE SEQUENCE</scope>
    <source>
        <strain evidence="2">AVDCRST_MAG33</strain>
    </source>
</reference>
<organism evidence="2">
    <name type="scientific">uncultured Thermomicrobiales bacterium</name>
    <dbReference type="NCBI Taxonomy" id="1645740"/>
    <lineage>
        <taxon>Bacteria</taxon>
        <taxon>Pseudomonadati</taxon>
        <taxon>Thermomicrobiota</taxon>
        <taxon>Thermomicrobia</taxon>
        <taxon>Thermomicrobiales</taxon>
        <taxon>environmental samples</taxon>
    </lineage>
</organism>
<protein>
    <submittedName>
        <fullName evidence="2">Protein from nitrogen regulatory protein P-II (GLNB) family, ortholog YAAQ B. subtilis</fullName>
    </submittedName>
</protein>